<evidence type="ECO:0008006" key="8">
    <source>
        <dbReference type="Google" id="ProtNLM"/>
    </source>
</evidence>
<comment type="caution">
    <text evidence="6">The sequence shown here is derived from an EMBL/GenBank/DDBJ whole genome shotgun (WGS) entry which is preliminary data.</text>
</comment>
<dbReference type="Proteomes" id="UP001461498">
    <property type="component" value="Unassembled WGS sequence"/>
</dbReference>
<dbReference type="EMBL" id="JAPXFL010000003">
    <property type="protein sequence ID" value="KAK9509649.1"/>
    <property type="molecule type" value="Genomic_DNA"/>
</dbReference>
<evidence type="ECO:0000256" key="5">
    <source>
        <dbReference type="ARBA" id="ARBA00023242"/>
    </source>
</evidence>
<keyword evidence="2" id="KW-0805">Transcription regulation</keyword>
<dbReference type="AlphaFoldDB" id="A0AAW1DME9"/>
<dbReference type="PANTHER" id="PTHR46621:SF1">
    <property type="entry name" value="SNRNA-ACTIVATING PROTEIN COMPLEX SUBUNIT 4"/>
    <property type="match status" value="1"/>
</dbReference>
<keyword evidence="4" id="KW-0804">Transcription</keyword>
<evidence type="ECO:0000256" key="1">
    <source>
        <dbReference type="ARBA" id="ARBA00004123"/>
    </source>
</evidence>
<keyword evidence="5" id="KW-0539">Nucleus</keyword>
<evidence type="ECO:0000313" key="7">
    <source>
        <dbReference type="Proteomes" id="UP001461498"/>
    </source>
</evidence>
<evidence type="ECO:0000256" key="4">
    <source>
        <dbReference type="ARBA" id="ARBA00023163"/>
    </source>
</evidence>
<evidence type="ECO:0000313" key="6">
    <source>
        <dbReference type="EMBL" id="KAK9509649.1"/>
    </source>
</evidence>
<evidence type="ECO:0000256" key="3">
    <source>
        <dbReference type="ARBA" id="ARBA00023125"/>
    </source>
</evidence>
<evidence type="ECO:0000256" key="2">
    <source>
        <dbReference type="ARBA" id="ARBA00023015"/>
    </source>
</evidence>
<dbReference type="GO" id="GO:0042795">
    <property type="term" value="P:snRNA transcription by RNA polymerase II"/>
    <property type="evidence" value="ECO:0007669"/>
    <property type="project" value="TreeGrafter"/>
</dbReference>
<dbReference type="InterPro" id="IPR051575">
    <property type="entry name" value="Myb-like_DNA-bd"/>
</dbReference>
<dbReference type="GO" id="GO:0019185">
    <property type="term" value="C:snRNA-activating protein complex"/>
    <property type="evidence" value="ECO:0007669"/>
    <property type="project" value="TreeGrafter"/>
</dbReference>
<dbReference type="GO" id="GO:0000978">
    <property type="term" value="F:RNA polymerase II cis-regulatory region sequence-specific DNA binding"/>
    <property type="evidence" value="ECO:0007669"/>
    <property type="project" value="TreeGrafter"/>
</dbReference>
<dbReference type="PANTHER" id="PTHR46621">
    <property type="entry name" value="SNRNA-ACTIVATING PROTEIN COMPLEX SUBUNIT 4"/>
    <property type="match status" value="1"/>
</dbReference>
<sequence length="508" mass="59218">MNETKLSEIEEEVINFLEISRNRSTDILNETNSINNNNNNGDGKEISNLERLQNEQENSREISDYRCNVALNGIYWDRDSIAANDICAPSPGYSVNLNQSQHLSDINNDYIKENMTSLNFNCNLNAKINQLNNNFNLENVCEQKLINDGLNENKSSKNSIETTNENYLENIPFHFNDSENENNVEECSETDVENFAEYFENERLENCIECIRENDENSFSGSGNSDREEHENDIEEIIVKEKLTKIDLKKENVGYCGRIDYLKRLSLNCLMRNTLYDLEHSLLKLIESSLTPELGMKSVKVHTQYRNRKFYLKCLTPYFKDKRGIAFAPYYREDILSDNLKNIYDYTYEAQIYDVYCAIKQHFEDNTSSNNVGEEITVKKNKREGRKGRRKTNYETEYTEIDFDSMESEFIKFLKTYKSHDSLNIFDTEIDWLKISSMQCLQGMNSEECKKIWHMVLKPLIQLGGWSAEESGKVLDIAGKYNYRSWDRIAEELGSGRDRVSVLLSCDE</sequence>
<protein>
    <recommendedName>
        <fullName evidence="8">Myb-like domain-containing protein</fullName>
    </recommendedName>
</protein>
<gene>
    <name evidence="6" type="ORF">O3M35_006915</name>
</gene>
<accession>A0AAW1DME9</accession>
<name>A0AAW1DME9_9HEMI</name>
<keyword evidence="3" id="KW-0238">DNA-binding</keyword>
<dbReference type="InterPro" id="IPR009057">
    <property type="entry name" value="Homeodomain-like_sf"/>
</dbReference>
<keyword evidence="7" id="KW-1185">Reference proteome</keyword>
<comment type="subcellular location">
    <subcellularLocation>
        <location evidence="1">Nucleus</location>
    </subcellularLocation>
</comment>
<dbReference type="SUPFAM" id="SSF46689">
    <property type="entry name" value="Homeodomain-like"/>
    <property type="match status" value="1"/>
</dbReference>
<dbReference type="GO" id="GO:0042796">
    <property type="term" value="P:snRNA transcription by RNA polymerase III"/>
    <property type="evidence" value="ECO:0007669"/>
    <property type="project" value="TreeGrafter"/>
</dbReference>
<dbReference type="GO" id="GO:0005634">
    <property type="term" value="C:nucleus"/>
    <property type="evidence" value="ECO:0007669"/>
    <property type="project" value="UniProtKB-SubCell"/>
</dbReference>
<organism evidence="6 7">
    <name type="scientific">Rhynocoris fuscipes</name>
    <dbReference type="NCBI Taxonomy" id="488301"/>
    <lineage>
        <taxon>Eukaryota</taxon>
        <taxon>Metazoa</taxon>
        <taxon>Ecdysozoa</taxon>
        <taxon>Arthropoda</taxon>
        <taxon>Hexapoda</taxon>
        <taxon>Insecta</taxon>
        <taxon>Pterygota</taxon>
        <taxon>Neoptera</taxon>
        <taxon>Paraneoptera</taxon>
        <taxon>Hemiptera</taxon>
        <taxon>Heteroptera</taxon>
        <taxon>Panheteroptera</taxon>
        <taxon>Cimicomorpha</taxon>
        <taxon>Reduviidae</taxon>
        <taxon>Harpactorinae</taxon>
        <taxon>Harpactorini</taxon>
        <taxon>Rhynocoris</taxon>
    </lineage>
</organism>
<proteinExistence type="predicted"/>
<reference evidence="6 7" key="1">
    <citation type="submission" date="2022-12" db="EMBL/GenBank/DDBJ databases">
        <title>Chromosome-level genome assembly of true bugs.</title>
        <authorList>
            <person name="Ma L."/>
            <person name="Li H."/>
        </authorList>
    </citation>
    <scope>NUCLEOTIDE SEQUENCE [LARGE SCALE GENOMIC DNA]</scope>
    <source>
        <strain evidence="6">Lab_2022b</strain>
    </source>
</reference>
<dbReference type="GO" id="GO:0001006">
    <property type="term" value="F:RNA polymerase III type 3 promoter sequence-specific DNA binding"/>
    <property type="evidence" value="ECO:0007669"/>
    <property type="project" value="TreeGrafter"/>
</dbReference>